<proteinExistence type="predicted"/>
<sequence>ISMAPEPANTCATCGNVATNKCGSCKAVVYCGKNCQTVHWKMHKATCKEVLLQNALARISVLIQQAYFEFSEQTFDTPIIKTEEQVDGWVIYDGDQQQKANYFVKFPQHLMRTEQMKHAALSAWKCNEPLGFLHHLMAGLLQDFNVKIEEVSITLGSVPRMISVVFPNGVRFNNRPTHGDDHVGLRIKSIKTGKDYLLDVCGAQYGIHQAFWEVSMYEKLFSAKLGKAYPFGTYKHLFSIIKKIQGNPVFAYGVVGDAAEHLNAAIATWETNSGTLLSRVSFQNDVEFEKTKGSILRIVHEATKEFIQKNDFMTLYQAEMKYSKEHPGKDYAQIVQVTRDDCANKDGVRHMLRCRLADVRPMQRRPLLQHRLPKGRLERAQADVQFRFSRTQSRGFGAEIFFCLARTYIHGHHQLH</sequence>
<dbReference type="Proteomes" id="UP000799423">
    <property type="component" value="Unassembled WGS sequence"/>
</dbReference>
<dbReference type="OrthoDB" id="432970at2759"/>
<dbReference type="PROSITE" id="PS01360">
    <property type="entry name" value="ZF_MYND_1"/>
    <property type="match status" value="1"/>
</dbReference>
<dbReference type="SUPFAM" id="SSF144232">
    <property type="entry name" value="HIT/MYND zinc finger-like"/>
    <property type="match status" value="1"/>
</dbReference>
<dbReference type="GO" id="GO:0008270">
    <property type="term" value="F:zinc ion binding"/>
    <property type="evidence" value="ECO:0007669"/>
    <property type="project" value="UniProtKB-KW"/>
</dbReference>
<evidence type="ECO:0000256" key="1">
    <source>
        <dbReference type="ARBA" id="ARBA00022723"/>
    </source>
</evidence>
<evidence type="ECO:0000256" key="2">
    <source>
        <dbReference type="ARBA" id="ARBA00022771"/>
    </source>
</evidence>
<dbReference type="Pfam" id="PF01753">
    <property type="entry name" value="zf-MYND"/>
    <property type="match status" value="1"/>
</dbReference>
<feature type="non-terminal residue" evidence="6">
    <location>
        <position position="1"/>
    </location>
</feature>
<keyword evidence="1" id="KW-0479">Metal-binding</keyword>
<evidence type="ECO:0000259" key="5">
    <source>
        <dbReference type="PROSITE" id="PS50865"/>
    </source>
</evidence>
<organism evidence="6 7">
    <name type="scientific">Plenodomus tracheiphilus IPT5</name>
    <dbReference type="NCBI Taxonomy" id="1408161"/>
    <lineage>
        <taxon>Eukaryota</taxon>
        <taxon>Fungi</taxon>
        <taxon>Dikarya</taxon>
        <taxon>Ascomycota</taxon>
        <taxon>Pezizomycotina</taxon>
        <taxon>Dothideomycetes</taxon>
        <taxon>Pleosporomycetidae</taxon>
        <taxon>Pleosporales</taxon>
        <taxon>Pleosporineae</taxon>
        <taxon>Leptosphaeriaceae</taxon>
        <taxon>Plenodomus</taxon>
    </lineage>
</organism>
<dbReference type="AlphaFoldDB" id="A0A6A7AP62"/>
<feature type="domain" description="MYND-type" evidence="5">
    <location>
        <begin position="11"/>
        <end position="47"/>
    </location>
</feature>
<dbReference type="PROSITE" id="PS50865">
    <property type="entry name" value="ZF_MYND_2"/>
    <property type="match status" value="1"/>
</dbReference>
<evidence type="ECO:0000313" key="6">
    <source>
        <dbReference type="EMBL" id="KAF2845060.1"/>
    </source>
</evidence>
<keyword evidence="2 4" id="KW-0863">Zinc-finger</keyword>
<accession>A0A6A7AP62</accession>
<gene>
    <name evidence="6" type="ORF">T440DRAFT_408840</name>
</gene>
<reference evidence="6" key="1">
    <citation type="submission" date="2020-01" db="EMBL/GenBank/DDBJ databases">
        <authorList>
            <consortium name="DOE Joint Genome Institute"/>
            <person name="Haridas S."/>
            <person name="Albert R."/>
            <person name="Binder M."/>
            <person name="Bloem J."/>
            <person name="Labutti K."/>
            <person name="Salamov A."/>
            <person name="Andreopoulos B."/>
            <person name="Baker S.E."/>
            <person name="Barry K."/>
            <person name="Bills G."/>
            <person name="Bluhm B.H."/>
            <person name="Cannon C."/>
            <person name="Castanera R."/>
            <person name="Culley D.E."/>
            <person name="Daum C."/>
            <person name="Ezra D."/>
            <person name="Gonzalez J.B."/>
            <person name="Henrissat B."/>
            <person name="Kuo A."/>
            <person name="Liang C."/>
            <person name="Lipzen A."/>
            <person name="Lutzoni F."/>
            <person name="Magnuson J."/>
            <person name="Mondo S."/>
            <person name="Nolan M."/>
            <person name="Ohm R."/>
            <person name="Pangilinan J."/>
            <person name="Park H.-J."/>
            <person name="Ramirez L."/>
            <person name="Alfaro M."/>
            <person name="Sun H."/>
            <person name="Tritt A."/>
            <person name="Yoshinaga Y."/>
            <person name="Zwiers L.-H."/>
            <person name="Turgeon B.G."/>
            <person name="Goodwin S.B."/>
            <person name="Spatafora J.W."/>
            <person name="Crous P.W."/>
            <person name="Grigoriev I.V."/>
        </authorList>
    </citation>
    <scope>NUCLEOTIDE SEQUENCE</scope>
    <source>
        <strain evidence="6">IPT5</strain>
    </source>
</reference>
<keyword evidence="7" id="KW-1185">Reference proteome</keyword>
<keyword evidence="3" id="KW-0862">Zinc</keyword>
<name>A0A6A7AP62_9PLEO</name>
<evidence type="ECO:0000313" key="7">
    <source>
        <dbReference type="Proteomes" id="UP000799423"/>
    </source>
</evidence>
<protein>
    <recommendedName>
        <fullName evidence="5">MYND-type domain-containing protein</fullName>
    </recommendedName>
</protein>
<dbReference type="InterPro" id="IPR002893">
    <property type="entry name" value="Znf_MYND"/>
</dbReference>
<dbReference type="EMBL" id="MU006355">
    <property type="protein sequence ID" value="KAF2845060.1"/>
    <property type="molecule type" value="Genomic_DNA"/>
</dbReference>
<evidence type="ECO:0000256" key="4">
    <source>
        <dbReference type="PROSITE-ProRule" id="PRU00134"/>
    </source>
</evidence>
<evidence type="ECO:0000256" key="3">
    <source>
        <dbReference type="ARBA" id="ARBA00022833"/>
    </source>
</evidence>
<dbReference type="Gene3D" id="6.10.140.2220">
    <property type="match status" value="1"/>
</dbReference>